<dbReference type="EMBL" id="CP003985">
    <property type="protein sequence ID" value="AGF78389.1"/>
    <property type="molecule type" value="Genomic_DNA"/>
</dbReference>
<dbReference type="KEGG" id="dsf:UWK_01832"/>
<dbReference type="STRING" id="1167006.UWK_01832"/>
<protein>
    <recommendedName>
        <fullName evidence="1">SGNH hydrolase-type esterase domain-containing protein</fullName>
    </recommendedName>
</protein>
<dbReference type="GO" id="GO:0016788">
    <property type="term" value="F:hydrolase activity, acting on ester bonds"/>
    <property type="evidence" value="ECO:0007669"/>
    <property type="project" value="UniProtKB-ARBA"/>
</dbReference>
<accession>M1NFE9</accession>
<reference evidence="3" key="1">
    <citation type="journal article" date="2013" name="Stand. Genomic Sci.">
        <title>Complete genome sequence of Desulfocapsa sulfexigens, a marine deltaproteobacterium specialized in disproportionating inorganic sulfur compounds.</title>
        <authorList>
            <person name="Finster K.W."/>
            <person name="Kjeldsen K.U."/>
            <person name="Kube M."/>
            <person name="Reinhardt R."/>
            <person name="Mussmann M."/>
            <person name="Amann R."/>
            <person name="Schreiber L."/>
        </authorList>
    </citation>
    <scope>NUCLEOTIDE SEQUENCE [LARGE SCALE GENOMIC DNA]</scope>
    <source>
        <strain evidence="3">DSM 10523 / SB164P1</strain>
    </source>
</reference>
<dbReference type="Proteomes" id="UP000011721">
    <property type="component" value="Chromosome"/>
</dbReference>
<dbReference type="HOGENOM" id="CLU_051989_6_3_7"/>
<dbReference type="Pfam" id="PF13472">
    <property type="entry name" value="Lipase_GDSL_2"/>
    <property type="match status" value="1"/>
</dbReference>
<dbReference type="eggNOG" id="COG2755">
    <property type="taxonomic scope" value="Bacteria"/>
</dbReference>
<dbReference type="Gene3D" id="3.40.50.1110">
    <property type="entry name" value="SGNH hydrolase"/>
    <property type="match status" value="1"/>
</dbReference>
<dbReference type="RefSeq" id="WP_015404080.1">
    <property type="nucleotide sequence ID" value="NC_020304.1"/>
</dbReference>
<gene>
    <name evidence="2" type="ordered locus">UWK_01832</name>
</gene>
<evidence type="ECO:0000259" key="1">
    <source>
        <dbReference type="Pfam" id="PF13472"/>
    </source>
</evidence>
<evidence type="ECO:0000313" key="3">
    <source>
        <dbReference type="Proteomes" id="UP000011721"/>
    </source>
</evidence>
<feature type="domain" description="SGNH hydrolase-type esterase" evidence="1">
    <location>
        <begin position="9"/>
        <end position="158"/>
    </location>
</feature>
<name>M1NFE9_DESSD</name>
<dbReference type="SUPFAM" id="SSF52266">
    <property type="entry name" value="SGNH hydrolase"/>
    <property type="match status" value="1"/>
</dbReference>
<evidence type="ECO:0000313" key="2">
    <source>
        <dbReference type="EMBL" id="AGF78389.1"/>
    </source>
</evidence>
<sequence length="173" mass="19799">MTQSNFLFLGDSLIADFDWQTRMHHFNILNYGLPGETAQGLRHRIPSIIREIEPPELVLVMIGTNNLIIEDYSFLEHLRQITILLTSAFPTAEVITNSLLPCQLPWVTLDTLQRINGSIDAMTQLTGSCYLDMFSKFKANSDFFRDDGIHLTPKAYDLWSKSILEFVAFLIED</sequence>
<proteinExistence type="predicted"/>
<organism evidence="2 3">
    <name type="scientific">Desulfocapsa sulfexigens (strain DSM 10523 / SB164P1)</name>
    <dbReference type="NCBI Taxonomy" id="1167006"/>
    <lineage>
        <taxon>Bacteria</taxon>
        <taxon>Pseudomonadati</taxon>
        <taxon>Thermodesulfobacteriota</taxon>
        <taxon>Desulfobulbia</taxon>
        <taxon>Desulfobulbales</taxon>
        <taxon>Desulfocapsaceae</taxon>
        <taxon>Desulfocapsa</taxon>
    </lineage>
</organism>
<dbReference type="InterPro" id="IPR013830">
    <property type="entry name" value="SGNH_hydro"/>
</dbReference>
<dbReference type="AlphaFoldDB" id="M1NFE9"/>
<dbReference type="OrthoDB" id="9790057at2"/>
<keyword evidence="3" id="KW-1185">Reference proteome</keyword>
<dbReference type="InterPro" id="IPR036514">
    <property type="entry name" value="SGNH_hydro_sf"/>
</dbReference>